<sequence length="68" mass="7439">MLDEVLGKCTNKGEVRTVTSYKSVVSLHTAVIQSDSGKCPDFNTLENRDDFPQRSQRAALAGKIPLSD</sequence>
<accession>A0AA88M0X7</accession>
<comment type="caution">
    <text evidence="2">The sequence shown here is derived from an EMBL/GenBank/DDBJ whole genome shotgun (WGS) entry which is preliminary data.</text>
</comment>
<proteinExistence type="predicted"/>
<dbReference type="EMBL" id="JAUPFM010000015">
    <property type="protein sequence ID" value="KAK2828095.1"/>
    <property type="molecule type" value="Genomic_DNA"/>
</dbReference>
<evidence type="ECO:0000313" key="2">
    <source>
        <dbReference type="EMBL" id="KAK2828095.1"/>
    </source>
</evidence>
<dbReference type="Proteomes" id="UP001187415">
    <property type="component" value="Unassembled WGS sequence"/>
</dbReference>
<dbReference type="AlphaFoldDB" id="A0AA88M0X7"/>
<name>A0AA88M0X7_CHASR</name>
<protein>
    <submittedName>
        <fullName evidence="2">Uncharacterized protein</fullName>
    </submittedName>
</protein>
<evidence type="ECO:0000313" key="3">
    <source>
        <dbReference type="Proteomes" id="UP001187415"/>
    </source>
</evidence>
<evidence type="ECO:0000256" key="1">
    <source>
        <dbReference type="SAM" id="MobiDB-lite"/>
    </source>
</evidence>
<keyword evidence="3" id="KW-1185">Reference proteome</keyword>
<feature type="region of interest" description="Disordered" evidence="1">
    <location>
        <begin position="44"/>
        <end position="68"/>
    </location>
</feature>
<organism evidence="2 3">
    <name type="scientific">Channa striata</name>
    <name type="common">Snakehead murrel</name>
    <name type="synonym">Ophicephalus striatus</name>
    <dbReference type="NCBI Taxonomy" id="64152"/>
    <lineage>
        <taxon>Eukaryota</taxon>
        <taxon>Metazoa</taxon>
        <taxon>Chordata</taxon>
        <taxon>Craniata</taxon>
        <taxon>Vertebrata</taxon>
        <taxon>Euteleostomi</taxon>
        <taxon>Actinopterygii</taxon>
        <taxon>Neopterygii</taxon>
        <taxon>Teleostei</taxon>
        <taxon>Neoteleostei</taxon>
        <taxon>Acanthomorphata</taxon>
        <taxon>Anabantaria</taxon>
        <taxon>Anabantiformes</taxon>
        <taxon>Channoidei</taxon>
        <taxon>Channidae</taxon>
        <taxon>Channa</taxon>
    </lineage>
</organism>
<reference evidence="2" key="1">
    <citation type="submission" date="2023-07" db="EMBL/GenBank/DDBJ databases">
        <title>Chromosome-level Genome Assembly of Striped Snakehead (Channa striata).</title>
        <authorList>
            <person name="Liu H."/>
        </authorList>
    </citation>
    <scope>NUCLEOTIDE SEQUENCE</scope>
    <source>
        <strain evidence="2">Gz</strain>
        <tissue evidence="2">Muscle</tissue>
    </source>
</reference>
<gene>
    <name evidence="2" type="ORF">Q5P01_019129</name>
</gene>